<sequence>MERAAEDLKPALVLKFLSSRPSIDVLRGHIAVVCRVGEKPIRKEGLRKEMEEKVWKEVERKDSLEKEESEIVLNIGKDIVNGQVESDGCSSSKNINKISEKSNSGGEVVTVEEVKDVEQEIGEVVCGNSFAVLLDGENDLGLDSQKDYSSDPVLLFAYGGSLLTTFVYAKCSQLEQRVLWEQLHGSSAFNMHWFVLGDFNTIRSDTERVGARPQNSSSMAEFNECISRCGLLDLRFEGRQLSWCNGHQGLAKSQAKLDRVLINNEFVVKYGDAKALLLKRISSYHSPIILQVVIEMERYGLAPFRFQNMWTSYVGFLDVVGNSWTEPMVSESGLHRLVGKLKRMKQRLRVWNKETFGLVDGFIRELEERVENHEEML</sequence>
<gene>
    <name evidence="1" type="ORF">LWI28_015401</name>
</gene>
<comment type="caution">
    <text evidence="1">The sequence shown here is derived from an EMBL/GenBank/DDBJ whole genome shotgun (WGS) entry which is preliminary data.</text>
</comment>
<evidence type="ECO:0000313" key="1">
    <source>
        <dbReference type="EMBL" id="KAI9195491.1"/>
    </source>
</evidence>
<dbReference type="Proteomes" id="UP001064489">
    <property type="component" value="Chromosome 1"/>
</dbReference>
<dbReference type="Gene3D" id="3.60.10.10">
    <property type="entry name" value="Endonuclease/exonuclease/phosphatase"/>
    <property type="match status" value="1"/>
</dbReference>
<organism evidence="1 2">
    <name type="scientific">Acer negundo</name>
    <name type="common">Box elder</name>
    <dbReference type="NCBI Taxonomy" id="4023"/>
    <lineage>
        <taxon>Eukaryota</taxon>
        <taxon>Viridiplantae</taxon>
        <taxon>Streptophyta</taxon>
        <taxon>Embryophyta</taxon>
        <taxon>Tracheophyta</taxon>
        <taxon>Spermatophyta</taxon>
        <taxon>Magnoliopsida</taxon>
        <taxon>eudicotyledons</taxon>
        <taxon>Gunneridae</taxon>
        <taxon>Pentapetalae</taxon>
        <taxon>rosids</taxon>
        <taxon>malvids</taxon>
        <taxon>Sapindales</taxon>
        <taxon>Sapindaceae</taxon>
        <taxon>Hippocastanoideae</taxon>
        <taxon>Acereae</taxon>
        <taxon>Acer</taxon>
    </lineage>
</organism>
<reference evidence="1" key="1">
    <citation type="journal article" date="2022" name="Plant J.">
        <title>Strategies of tolerance reflected in two North American maple genomes.</title>
        <authorList>
            <person name="McEvoy S.L."/>
            <person name="Sezen U.U."/>
            <person name="Trouern-Trend A."/>
            <person name="McMahon S.M."/>
            <person name="Schaberg P.G."/>
            <person name="Yang J."/>
            <person name="Wegrzyn J.L."/>
            <person name="Swenson N.G."/>
        </authorList>
    </citation>
    <scope>NUCLEOTIDE SEQUENCE</scope>
    <source>
        <strain evidence="1">91603</strain>
    </source>
</reference>
<reference evidence="1" key="2">
    <citation type="submission" date="2023-02" db="EMBL/GenBank/DDBJ databases">
        <authorList>
            <person name="Swenson N.G."/>
            <person name="Wegrzyn J.L."/>
            <person name="Mcevoy S.L."/>
        </authorList>
    </citation>
    <scope>NUCLEOTIDE SEQUENCE</scope>
    <source>
        <strain evidence="1">91603</strain>
        <tissue evidence="1">Leaf</tissue>
    </source>
</reference>
<dbReference type="AlphaFoldDB" id="A0AAD5P353"/>
<dbReference type="EMBL" id="JAJSOW010000003">
    <property type="protein sequence ID" value="KAI9195491.1"/>
    <property type="molecule type" value="Genomic_DNA"/>
</dbReference>
<proteinExistence type="predicted"/>
<keyword evidence="2" id="KW-1185">Reference proteome</keyword>
<dbReference type="PANTHER" id="PTHR33710">
    <property type="entry name" value="BNAC02G09200D PROTEIN"/>
    <property type="match status" value="1"/>
</dbReference>
<dbReference type="InterPro" id="IPR036691">
    <property type="entry name" value="Endo/exonu/phosph_ase_sf"/>
</dbReference>
<evidence type="ECO:0000313" key="2">
    <source>
        <dbReference type="Proteomes" id="UP001064489"/>
    </source>
</evidence>
<accession>A0AAD5P353</accession>
<dbReference type="SUPFAM" id="SSF56219">
    <property type="entry name" value="DNase I-like"/>
    <property type="match status" value="1"/>
</dbReference>
<protein>
    <submittedName>
        <fullName evidence="1">Uncharacterized protein</fullName>
    </submittedName>
</protein>
<name>A0AAD5P353_ACENE</name>
<dbReference type="PANTHER" id="PTHR33710:SF13">
    <property type="entry name" value="ENDONUCLEASE_EXONUCLEASE_PHOSPHATASE FAMILY PROTEIN"/>
    <property type="match status" value="1"/>
</dbReference>